<gene>
    <name evidence="3" type="ORF">C1J00_09945</name>
</gene>
<evidence type="ECO:0008006" key="5">
    <source>
        <dbReference type="Google" id="ProtNLM"/>
    </source>
</evidence>
<organism evidence="3 4">
    <name type="scientific">Streptomyces cahuitamycinicus</name>
    <dbReference type="NCBI Taxonomy" id="2070367"/>
    <lineage>
        <taxon>Bacteria</taxon>
        <taxon>Bacillati</taxon>
        <taxon>Actinomycetota</taxon>
        <taxon>Actinomycetes</taxon>
        <taxon>Kitasatosporales</taxon>
        <taxon>Streptomycetaceae</taxon>
        <taxon>Streptomyces</taxon>
    </lineage>
</organism>
<protein>
    <recommendedName>
        <fullName evidence="5">Tyr recombinase domain-containing protein</fullName>
    </recommendedName>
</protein>
<name>A0A2N8TTJ0_9ACTN</name>
<dbReference type="InterPro" id="IPR013762">
    <property type="entry name" value="Integrase-like_cat_sf"/>
</dbReference>
<proteinExistence type="predicted"/>
<sequence length="349" mass="38762">MPMSTPARHLSASGGRPTPAAALTAVPSTAASIIELERILDVFRTVNRTAKDVVSDSRLQQLEWVASELALALPLGLSETAGDSLEDLLAPDAVHAYLLLGRGGFLRTMPTVSTDPTSVDSSERIRIYCLEAFARQARIPFEAPDMPPMTLRPTVPPQFADLITDHLEDEAGQWPEVDRPDVIVRGLAMWGVMRDVLPRRGELESMLVDDLTLTMDMRTRKVQNRTLKIVRQPQGGLRGREPEPEIVELSEDTAERLIDWLDRRDKLITRLQGSVPEHLWLSTPPHPDSGVPIHSRGISKWYKKVADAVQVKQDAAADGEIAEEDLVPTRWETMRRTLLAQRQATEGTA</sequence>
<dbReference type="GO" id="GO:0015074">
    <property type="term" value="P:DNA integration"/>
    <property type="evidence" value="ECO:0007669"/>
    <property type="project" value="InterPro"/>
</dbReference>
<accession>A0A2N8TTJ0</accession>
<evidence type="ECO:0000256" key="2">
    <source>
        <dbReference type="SAM" id="MobiDB-lite"/>
    </source>
</evidence>
<dbReference type="EMBL" id="POUC01000051">
    <property type="protein sequence ID" value="PNG22327.1"/>
    <property type="molecule type" value="Genomic_DNA"/>
</dbReference>
<evidence type="ECO:0000256" key="1">
    <source>
        <dbReference type="ARBA" id="ARBA00023172"/>
    </source>
</evidence>
<reference evidence="3 4" key="1">
    <citation type="submission" date="2018-01" db="EMBL/GenBank/DDBJ databases">
        <title>Draft genome sequence of Streptomyces sp. 13K301.</title>
        <authorList>
            <person name="Sahin N."/>
            <person name="Saygin H."/>
            <person name="Ay H."/>
        </authorList>
    </citation>
    <scope>NUCLEOTIDE SEQUENCE [LARGE SCALE GENOMIC DNA]</scope>
    <source>
        <strain evidence="3 4">13K301</strain>
    </source>
</reference>
<dbReference type="GO" id="GO:0003677">
    <property type="term" value="F:DNA binding"/>
    <property type="evidence" value="ECO:0007669"/>
    <property type="project" value="InterPro"/>
</dbReference>
<keyword evidence="1" id="KW-0233">DNA recombination</keyword>
<comment type="caution">
    <text evidence="3">The sequence shown here is derived from an EMBL/GenBank/DDBJ whole genome shotgun (WGS) entry which is preliminary data.</text>
</comment>
<dbReference type="AlphaFoldDB" id="A0A2N8TTJ0"/>
<dbReference type="InterPro" id="IPR011010">
    <property type="entry name" value="DNA_brk_join_enz"/>
</dbReference>
<dbReference type="Gene3D" id="1.10.443.10">
    <property type="entry name" value="Intergrase catalytic core"/>
    <property type="match status" value="1"/>
</dbReference>
<feature type="region of interest" description="Disordered" evidence="2">
    <location>
        <begin position="1"/>
        <end position="20"/>
    </location>
</feature>
<dbReference type="SUPFAM" id="SSF56349">
    <property type="entry name" value="DNA breaking-rejoining enzymes"/>
    <property type="match status" value="1"/>
</dbReference>
<keyword evidence="4" id="KW-1185">Reference proteome</keyword>
<dbReference type="GO" id="GO:0006310">
    <property type="term" value="P:DNA recombination"/>
    <property type="evidence" value="ECO:0007669"/>
    <property type="project" value="UniProtKB-KW"/>
</dbReference>
<evidence type="ECO:0000313" key="3">
    <source>
        <dbReference type="EMBL" id="PNG22327.1"/>
    </source>
</evidence>
<dbReference type="Proteomes" id="UP000235943">
    <property type="component" value="Unassembled WGS sequence"/>
</dbReference>
<evidence type="ECO:0000313" key="4">
    <source>
        <dbReference type="Proteomes" id="UP000235943"/>
    </source>
</evidence>